<evidence type="ECO:0000313" key="3">
    <source>
        <dbReference type="Proteomes" id="UP001277803"/>
    </source>
</evidence>
<organism evidence="2 3">
    <name type="scientific">Bifidobacterium longum</name>
    <dbReference type="NCBI Taxonomy" id="216816"/>
    <lineage>
        <taxon>Bacteria</taxon>
        <taxon>Bacillati</taxon>
        <taxon>Actinomycetota</taxon>
        <taxon>Actinomycetes</taxon>
        <taxon>Bifidobacteriales</taxon>
        <taxon>Bifidobacteriaceae</taxon>
        <taxon>Bifidobacterium</taxon>
    </lineage>
</organism>
<feature type="transmembrane region" description="Helical" evidence="1">
    <location>
        <begin position="7"/>
        <end position="27"/>
    </location>
</feature>
<dbReference type="AlphaFoldDB" id="A0AB35S9I1"/>
<name>A0AB35S9I1_BIFLN</name>
<keyword evidence="1" id="KW-0812">Transmembrane</keyword>
<comment type="caution">
    <text evidence="2">The sequence shown here is derived from an EMBL/GenBank/DDBJ whole genome shotgun (WGS) entry which is preliminary data.</text>
</comment>
<dbReference type="Proteomes" id="UP001277803">
    <property type="component" value="Unassembled WGS sequence"/>
</dbReference>
<feature type="transmembrane region" description="Helical" evidence="1">
    <location>
        <begin position="33"/>
        <end position="53"/>
    </location>
</feature>
<protein>
    <recommendedName>
        <fullName evidence="4">CbaC protein</fullName>
    </recommendedName>
</protein>
<accession>A0AB35S9I1</accession>
<dbReference type="EMBL" id="JAWLRA010000022">
    <property type="protein sequence ID" value="MDW3126590.1"/>
    <property type="molecule type" value="Genomic_DNA"/>
</dbReference>
<keyword evidence="1" id="KW-1133">Transmembrane helix</keyword>
<proteinExistence type="predicted"/>
<evidence type="ECO:0000256" key="1">
    <source>
        <dbReference type="SAM" id="Phobius"/>
    </source>
</evidence>
<evidence type="ECO:0008006" key="4">
    <source>
        <dbReference type="Google" id="ProtNLM"/>
    </source>
</evidence>
<gene>
    <name evidence="2" type="ORF">RS890_05685</name>
</gene>
<sequence>MSEIRLIVSTVVFAILLAVFEILFYGFGSLATVKGIAYVLLQTLAFFLLMLWIRRAGDDADSKED</sequence>
<evidence type="ECO:0000313" key="2">
    <source>
        <dbReference type="EMBL" id="MDW3126590.1"/>
    </source>
</evidence>
<reference evidence="2" key="1">
    <citation type="submission" date="2023-10" db="EMBL/GenBank/DDBJ databases">
        <title>Rapid discrimination of Bifidobacterium longum Subspecies based on MALDI-TOF MS and Machine Learning.</title>
        <authorList>
            <person name="Chen J."/>
        </authorList>
    </citation>
    <scope>NUCLEOTIDE SEQUENCE</scope>
    <source>
        <strain evidence="2">YGMCC0039</strain>
    </source>
</reference>
<keyword evidence="1" id="KW-0472">Membrane</keyword>
<dbReference type="RefSeq" id="WP_144169538.1">
    <property type="nucleotide sequence ID" value="NZ_CACRSV010000026.1"/>
</dbReference>